<feature type="region of interest" description="Disordered" evidence="1">
    <location>
        <begin position="37"/>
        <end position="63"/>
    </location>
</feature>
<name>A0AAU9JV51_9CILI</name>
<evidence type="ECO:0000313" key="3">
    <source>
        <dbReference type="Proteomes" id="UP001162131"/>
    </source>
</evidence>
<reference evidence="2" key="1">
    <citation type="submission" date="2021-09" db="EMBL/GenBank/DDBJ databases">
        <authorList>
            <consortium name="AG Swart"/>
            <person name="Singh M."/>
            <person name="Singh A."/>
            <person name="Seah K."/>
            <person name="Emmerich C."/>
        </authorList>
    </citation>
    <scope>NUCLEOTIDE SEQUENCE</scope>
    <source>
        <strain evidence="2">ATCC30299</strain>
    </source>
</reference>
<feature type="region of interest" description="Disordered" evidence="1">
    <location>
        <begin position="175"/>
        <end position="194"/>
    </location>
</feature>
<dbReference type="AlphaFoldDB" id="A0AAU9JV51"/>
<organism evidence="2 3">
    <name type="scientific">Blepharisma stoltei</name>
    <dbReference type="NCBI Taxonomy" id="1481888"/>
    <lineage>
        <taxon>Eukaryota</taxon>
        <taxon>Sar</taxon>
        <taxon>Alveolata</taxon>
        <taxon>Ciliophora</taxon>
        <taxon>Postciliodesmatophora</taxon>
        <taxon>Heterotrichea</taxon>
        <taxon>Heterotrichida</taxon>
        <taxon>Blepharismidae</taxon>
        <taxon>Blepharisma</taxon>
    </lineage>
</organism>
<evidence type="ECO:0000313" key="2">
    <source>
        <dbReference type="EMBL" id="CAG9328356.1"/>
    </source>
</evidence>
<dbReference type="Proteomes" id="UP001162131">
    <property type="component" value="Unassembled WGS sequence"/>
</dbReference>
<comment type="caution">
    <text evidence="2">The sequence shown here is derived from an EMBL/GenBank/DDBJ whole genome shotgun (WGS) entry which is preliminary data.</text>
</comment>
<protein>
    <submittedName>
        <fullName evidence="2">Uncharacterized protein</fullName>
    </submittedName>
</protein>
<evidence type="ECO:0000256" key="1">
    <source>
        <dbReference type="SAM" id="MobiDB-lite"/>
    </source>
</evidence>
<feature type="compositionally biased region" description="Polar residues" evidence="1">
    <location>
        <begin position="37"/>
        <end position="62"/>
    </location>
</feature>
<feature type="compositionally biased region" description="Basic residues" evidence="1">
    <location>
        <begin position="184"/>
        <end position="194"/>
    </location>
</feature>
<accession>A0AAU9JV51</accession>
<keyword evidence="3" id="KW-1185">Reference proteome</keyword>
<gene>
    <name evidence="2" type="ORF">BSTOLATCC_MIC45808</name>
</gene>
<sequence length="218" mass="25424">MSISFFPVINESQDHWVPWNRFNKRAILVEPSRIARFSNSRSPPQSPMMKSQLSSFQNSPTRKNQKSLFFPTPEPSFSDALPYQALEGRPKTAIFKEKIRMSAHSQINDDYYNSLSNENYDSKLKCMLKPTKLKFILTKFDPSRLLSPQRKQKFYHYPQSSEKKTEKNLGPMLKGVKIQPFGHPRARTQKRQARPKKFLKSCSMISTEEIFEVSQTIL</sequence>
<proteinExistence type="predicted"/>
<dbReference type="EMBL" id="CAJZBQ010000045">
    <property type="protein sequence ID" value="CAG9328356.1"/>
    <property type="molecule type" value="Genomic_DNA"/>
</dbReference>